<dbReference type="RefSeq" id="XP_033658284.1">
    <property type="nucleotide sequence ID" value="XM_033799478.1"/>
</dbReference>
<dbReference type="Proteomes" id="UP000800097">
    <property type="component" value="Unassembled WGS sequence"/>
</dbReference>
<sequence>MSPYNVKPVPTSLGLTAFPDILHHLTVPSSSLGVRLLRRFCSHIKSTSTYQSHNRRLRSPHRHIRSYTRPAAQPHLGASEQILQSQTVTSSIVHPRPHSILAALAPFHTSFSSSDSPRTLLVLVFLSNTGTKDGLRDTRPPVLSTENAFAKIRSSLISLNINIERSHVAPHHIIPQAEKRYANFAALSGHTAVLAEPSRGKRDSKNAHGMIVYMCESSVSPGIYLRLLKTAPCRYFVICSYASQ</sequence>
<proteinExistence type="predicted"/>
<name>A0A6A6JWF9_WESOR</name>
<protein>
    <submittedName>
        <fullName evidence="1">Uncharacterized protein</fullName>
    </submittedName>
</protein>
<evidence type="ECO:0000313" key="2">
    <source>
        <dbReference type="Proteomes" id="UP000800097"/>
    </source>
</evidence>
<keyword evidence="2" id="KW-1185">Reference proteome</keyword>
<gene>
    <name evidence="1" type="ORF">EI97DRAFT_438197</name>
</gene>
<dbReference type="AlphaFoldDB" id="A0A6A6JWF9"/>
<organism evidence="1 2">
    <name type="scientific">Westerdykella ornata</name>
    <dbReference type="NCBI Taxonomy" id="318751"/>
    <lineage>
        <taxon>Eukaryota</taxon>
        <taxon>Fungi</taxon>
        <taxon>Dikarya</taxon>
        <taxon>Ascomycota</taxon>
        <taxon>Pezizomycotina</taxon>
        <taxon>Dothideomycetes</taxon>
        <taxon>Pleosporomycetidae</taxon>
        <taxon>Pleosporales</taxon>
        <taxon>Sporormiaceae</taxon>
        <taxon>Westerdykella</taxon>
    </lineage>
</organism>
<reference evidence="1" key="1">
    <citation type="journal article" date="2020" name="Stud. Mycol.">
        <title>101 Dothideomycetes genomes: a test case for predicting lifestyles and emergence of pathogens.</title>
        <authorList>
            <person name="Haridas S."/>
            <person name="Albert R."/>
            <person name="Binder M."/>
            <person name="Bloem J."/>
            <person name="Labutti K."/>
            <person name="Salamov A."/>
            <person name="Andreopoulos B."/>
            <person name="Baker S."/>
            <person name="Barry K."/>
            <person name="Bills G."/>
            <person name="Bluhm B."/>
            <person name="Cannon C."/>
            <person name="Castanera R."/>
            <person name="Culley D."/>
            <person name="Daum C."/>
            <person name="Ezra D."/>
            <person name="Gonzalez J."/>
            <person name="Henrissat B."/>
            <person name="Kuo A."/>
            <person name="Liang C."/>
            <person name="Lipzen A."/>
            <person name="Lutzoni F."/>
            <person name="Magnuson J."/>
            <person name="Mondo S."/>
            <person name="Nolan M."/>
            <person name="Ohm R."/>
            <person name="Pangilinan J."/>
            <person name="Park H.-J."/>
            <person name="Ramirez L."/>
            <person name="Alfaro M."/>
            <person name="Sun H."/>
            <person name="Tritt A."/>
            <person name="Yoshinaga Y."/>
            <person name="Zwiers L.-H."/>
            <person name="Turgeon B."/>
            <person name="Goodwin S."/>
            <person name="Spatafora J."/>
            <person name="Crous P."/>
            <person name="Grigoriev I."/>
        </authorList>
    </citation>
    <scope>NUCLEOTIDE SEQUENCE</scope>
    <source>
        <strain evidence="1">CBS 379.55</strain>
    </source>
</reference>
<dbReference type="EMBL" id="ML986484">
    <property type="protein sequence ID" value="KAF2280747.1"/>
    <property type="molecule type" value="Genomic_DNA"/>
</dbReference>
<accession>A0A6A6JWF9</accession>
<evidence type="ECO:0000313" key="1">
    <source>
        <dbReference type="EMBL" id="KAF2280747.1"/>
    </source>
</evidence>
<dbReference type="GeneID" id="54552653"/>